<dbReference type="InterPro" id="IPR013221">
    <property type="entry name" value="Mur_ligase_cen"/>
</dbReference>
<name>W5WFF0_9PSEU</name>
<comment type="catalytic activity">
    <reaction evidence="1">
        <text>beta-D-GlcNAc-(1-&gt;4)-Mur2Ac(oyl-L-Ala-gamma-D-Glu-L-Lys-D-Ala-D-Ala)-di-trans,octa-cis-undecaprenyl diphosphate + ATP = beta-D-GlcNAc-(1-&gt;4)-Mur2Ac(oyl-L-Ala-gamma-D-O-P-Glu-L-Lys-D-Ala-D-Ala)-di-trans,octa-cis-undecaprenyl diphosphate + ADP</text>
        <dbReference type="Rhea" id="RHEA:59488"/>
        <dbReference type="ChEBI" id="CHEBI:30616"/>
        <dbReference type="ChEBI" id="CHEBI:60033"/>
        <dbReference type="ChEBI" id="CHEBI:143132"/>
        <dbReference type="ChEBI" id="CHEBI:456216"/>
    </reaction>
</comment>
<keyword evidence="1" id="KW-0436">Ligase</keyword>
<feature type="active site" evidence="1">
    <location>
        <position position="375"/>
    </location>
</feature>
<dbReference type="Proteomes" id="UP000019225">
    <property type="component" value="Chromosome"/>
</dbReference>
<dbReference type="GO" id="GO:0016881">
    <property type="term" value="F:acid-amino acid ligase activity"/>
    <property type="evidence" value="ECO:0007669"/>
    <property type="project" value="InterPro"/>
</dbReference>
<reference evidence="4 5" key="1">
    <citation type="journal article" date="2014" name="BMC Genomics">
        <title>Complete genome sequence of producer of the glycopeptide antibiotic Aculeximycin Kutzneria albida DSM 43870T, a representative of minor genus of Pseudonocardiaceae.</title>
        <authorList>
            <person name="Rebets Y."/>
            <person name="Tokovenko B."/>
            <person name="Lushchyk I."/>
            <person name="Ruckert C."/>
            <person name="Zaburannyi N."/>
            <person name="Bechthold A."/>
            <person name="Kalinowski J."/>
            <person name="Luzhetskyy A."/>
        </authorList>
    </citation>
    <scope>NUCLEOTIDE SEQUENCE [LARGE SCALE GENOMIC DNA]</scope>
    <source>
        <strain evidence="4">DSM 43870</strain>
    </source>
</reference>
<dbReference type="EMBL" id="CP007155">
    <property type="protein sequence ID" value="AHH96894.1"/>
    <property type="molecule type" value="Genomic_DNA"/>
</dbReference>
<dbReference type="PANTHER" id="PTHR23135:SF7">
    <property type="entry name" value="LIPID II ISOGLUTAMINYL SYNTHASE (GLUTAMINE-HYDROLYZING) SUBUNIT MURT"/>
    <property type="match status" value="1"/>
</dbReference>
<dbReference type="GO" id="GO:0008270">
    <property type="term" value="F:zinc ion binding"/>
    <property type="evidence" value="ECO:0007669"/>
    <property type="project" value="UniProtKB-UniRule"/>
</dbReference>
<dbReference type="eggNOG" id="COG0771">
    <property type="taxonomic scope" value="Bacteria"/>
</dbReference>
<comment type="function">
    <text evidence="1">The lipid II isoglutaminyl synthase complex catalyzes the formation of alpha-D-isoglutamine in the cell wall lipid II stem peptide. The MurT subunit catalyzes the ATP-dependent amidation of D-glutamate residue of lipid II, converting it to an isoglutamine residue.</text>
</comment>
<dbReference type="STRING" id="1449976.KALB_3530"/>
<dbReference type="InterPro" id="IPR036565">
    <property type="entry name" value="Mur-like_cat_sf"/>
</dbReference>
<dbReference type="GO" id="GO:0005524">
    <property type="term" value="F:ATP binding"/>
    <property type="evidence" value="ECO:0007669"/>
    <property type="project" value="UniProtKB-UniRule"/>
</dbReference>
<keyword evidence="1" id="KW-0573">Peptidoglycan synthesis</keyword>
<dbReference type="GO" id="GO:0009252">
    <property type="term" value="P:peptidoglycan biosynthetic process"/>
    <property type="evidence" value="ECO:0007669"/>
    <property type="project" value="UniProtKB-UniRule"/>
</dbReference>
<feature type="domain" description="Lipid II isoglutaminyl synthase (glutamine-hydrolyzing) subunit MurT C-terminal" evidence="3">
    <location>
        <begin position="340"/>
        <end position="439"/>
    </location>
</feature>
<proteinExistence type="inferred from homology"/>
<keyword evidence="1" id="KW-0961">Cell wall biogenesis/degradation</keyword>
<keyword evidence="5" id="KW-1185">Reference proteome</keyword>
<keyword evidence="1" id="KW-0067">ATP-binding</keyword>
<keyword evidence="1" id="KW-0479">Metal-binding</keyword>
<keyword evidence="1" id="KW-0547">Nucleotide-binding</keyword>
<dbReference type="HOGENOM" id="CLU_041534_1_0_11"/>
<dbReference type="HAMAP" id="MF_02214">
    <property type="entry name" value="Lipid_II_synth_MurT"/>
    <property type="match status" value="1"/>
</dbReference>
<dbReference type="SUPFAM" id="SSF53623">
    <property type="entry name" value="MurD-like peptide ligases, catalytic domain"/>
    <property type="match status" value="1"/>
</dbReference>
<protein>
    <recommendedName>
        <fullName evidence="1">Lipid II isoglutaminyl synthase (glutamine-hydrolyzing) subunit MurT</fullName>
        <ecNumber evidence="1">6.3.5.13</ecNumber>
    </recommendedName>
</protein>
<dbReference type="GO" id="GO:0071555">
    <property type="term" value="P:cell wall organization"/>
    <property type="evidence" value="ECO:0007669"/>
    <property type="project" value="UniProtKB-KW"/>
</dbReference>
<accession>W5WFF0</accession>
<dbReference type="KEGG" id="kal:KALB_3530"/>
<dbReference type="AlphaFoldDB" id="W5WFF0"/>
<evidence type="ECO:0000313" key="4">
    <source>
        <dbReference type="EMBL" id="AHH96894.1"/>
    </source>
</evidence>
<organism evidence="4 5">
    <name type="scientific">Kutzneria albida DSM 43870</name>
    <dbReference type="NCBI Taxonomy" id="1449976"/>
    <lineage>
        <taxon>Bacteria</taxon>
        <taxon>Bacillati</taxon>
        <taxon>Actinomycetota</taxon>
        <taxon>Actinomycetes</taxon>
        <taxon>Pseudonocardiales</taxon>
        <taxon>Pseudonocardiaceae</taxon>
        <taxon>Kutzneria</taxon>
    </lineage>
</organism>
<evidence type="ECO:0000313" key="5">
    <source>
        <dbReference type="Proteomes" id="UP000019225"/>
    </source>
</evidence>
<dbReference type="GO" id="GO:0140282">
    <property type="term" value="F:carbon-nitrogen ligase activity on lipid II"/>
    <property type="evidence" value="ECO:0007669"/>
    <property type="project" value="UniProtKB-UniRule"/>
</dbReference>
<feature type="binding site" evidence="1">
    <location>
        <position position="233"/>
    </location>
    <ligand>
        <name>Zn(2+)</name>
        <dbReference type="ChEBI" id="CHEBI:29105"/>
    </ligand>
</feature>
<comment type="pathway">
    <text evidence="1">Cell wall biogenesis; peptidoglycan biosynthesis.</text>
</comment>
<keyword evidence="1" id="KW-0862">Zinc</keyword>
<comment type="catalytic activity">
    <reaction evidence="1">
        <text>beta-D-GlcNAc-(1-&gt;4)-Mur2Ac(oyl-L-Ala-gamma-D-O-P-Glu-L-Lys-D-Ala-D-Ala)-di-trans,octa-cis-undecaprenyl diphosphate + NH4(+) = beta-D-GlcNAc-(1-&gt;4)-Mur2Ac(oyl-L-Ala-D-isoglutaminyl-L-Lys-D-Ala-D-Ala)-di-trans,octa-cis-undecaprenyl diphosphate + phosphate + H(+)</text>
        <dbReference type="Rhea" id="RHEA:57932"/>
        <dbReference type="ChEBI" id="CHEBI:15378"/>
        <dbReference type="ChEBI" id="CHEBI:28938"/>
        <dbReference type="ChEBI" id="CHEBI:43474"/>
        <dbReference type="ChEBI" id="CHEBI:62233"/>
        <dbReference type="ChEBI" id="CHEBI:143132"/>
    </reaction>
</comment>
<dbReference type="Gene3D" id="3.40.1190.10">
    <property type="entry name" value="Mur-like, catalytic domain"/>
    <property type="match status" value="1"/>
</dbReference>
<comment type="subunit">
    <text evidence="1">Forms a heterodimer with GatD.</text>
</comment>
<feature type="domain" description="Mur ligase central" evidence="2">
    <location>
        <begin position="93"/>
        <end position="215"/>
    </location>
</feature>
<dbReference type="PANTHER" id="PTHR23135">
    <property type="entry name" value="MUR LIGASE FAMILY MEMBER"/>
    <property type="match status" value="1"/>
</dbReference>
<keyword evidence="1" id="KW-0133">Cell shape</keyword>
<dbReference type="UniPathway" id="UPA00219"/>
<gene>
    <name evidence="1" type="primary">murT</name>
    <name evidence="4" type="ORF">KALB_3530</name>
</gene>
<feature type="binding site" evidence="1">
    <location>
        <position position="236"/>
    </location>
    <ligand>
        <name>Zn(2+)</name>
        <dbReference type="ChEBI" id="CHEBI:29105"/>
    </ligand>
</feature>
<comment type="catalytic activity">
    <reaction evidence="1">
        <text>beta-D-GlcNAc-(1-&gt;4)-Mur2Ac(oyl-L-Ala-gamma-D-Glu-L-Lys-D-Ala-D-Ala)-di-trans,octa-cis-undecaprenyl diphosphate + L-glutamine + ATP + H2O = beta-D-GlcNAc-(1-&gt;4)-Mur2Ac(oyl-L-Ala-D-isoglutaminyl-L-Lys-D-Ala-D-Ala)-di-trans,octa-cis-undecaprenyl diphosphate + L-glutamate + ADP + phosphate + H(+)</text>
        <dbReference type="Rhea" id="RHEA:57928"/>
        <dbReference type="ChEBI" id="CHEBI:15377"/>
        <dbReference type="ChEBI" id="CHEBI:15378"/>
        <dbReference type="ChEBI" id="CHEBI:29985"/>
        <dbReference type="ChEBI" id="CHEBI:30616"/>
        <dbReference type="ChEBI" id="CHEBI:43474"/>
        <dbReference type="ChEBI" id="CHEBI:58359"/>
        <dbReference type="ChEBI" id="CHEBI:60033"/>
        <dbReference type="ChEBI" id="CHEBI:62233"/>
        <dbReference type="ChEBI" id="CHEBI:456216"/>
        <dbReference type="EC" id="6.3.5.13"/>
    </reaction>
</comment>
<dbReference type="InterPro" id="IPR043703">
    <property type="entry name" value="Lipid_II_synth_MurT"/>
</dbReference>
<evidence type="ECO:0000259" key="3">
    <source>
        <dbReference type="Pfam" id="PF08353"/>
    </source>
</evidence>
<evidence type="ECO:0000256" key="1">
    <source>
        <dbReference type="HAMAP-Rule" id="MF_02214"/>
    </source>
</evidence>
<dbReference type="GO" id="GO:0008360">
    <property type="term" value="P:regulation of cell shape"/>
    <property type="evidence" value="ECO:0007669"/>
    <property type="project" value="UniProtKB-KW"/>
</dbReference>
<evidence type="ECO:0000259" key="2">
    <source>
        <dbReference type="Pfam" id="PF08245"/>
    </source>
</evidence>
<feature type="binding site" evidence="1">
    <location>
        <position position="256"/>
    </location>
    <ligand>
        <name>Zn(2+)</name>
        <dbReference type="ChEBI" id="CHEBI:29105"/>
    </ligand>
</feature>
<dbReference type="EC" id="6.3.5.13" evidence="1"/>
<dbReference type="Pfam" id="PF08245">
    <property type="entry name" value="Mur_ligase_M"/>
    <property type="match status" value="1"/>
</dbReference>
<feature type="binding site" evidence="1">
    <location>
        <position position="254"/>
    </location>
    <ligand>
        <name>Zn(2+)</name>
        <dbReference type="ChEBI" id="CHEBI:29105"/>
    </ligand>
</feature>
<comment type="similarity">
    <text evidence="1">Belongs to the MurCDEF family. MurT subfamily.</text>
</comment>
<sequence>MVVGGFGNLMAESVRVDDRWLMDRASTGVDEVSTAQGGDLPARTAAAVVAGNLAAKLSKVAGGGGGIIGGRVTLALDPNALGRLCRDRTVALVTGTNGKTTTTMMLARAMSVLQPVATNHSGANMPDGLVAALSTDQAAPLAVLEIDENYLPKISDAVQPAVIVLLNLSRDQMDRVGEVRHTERNLRTAIARLRDTTVVANCDDVLVTSAATEADSVIWVSAGGNWRGDSTSCPRCGMRVHVCVTDGTVTDWYCDCGFRRPTPTWAVREGLMTTPSGECFELALRLPGSANEADATLALAAATHLSVPLKPALDRIRTITGVGGRYTTVSRNGRIVRILLAKNPAGWAETLPLLREDTSRPIIIAVNGREADGRDLSWLWDIPFEQLAGRQVLATGERSADLAVRLTYAGVQHTHVPDPYQAIDGVDPGSVELVANYTAFRDLKSGLSNGA</sequence>
<dbReference type="InterPro" id="IPR013564">
    <property type="entry name" value="MurT_C"/>
</dbReference>
<dbReference type="PATRIC" id="fig|1449976.3.peg.3549"/>
<dbReference type="Pfam" id="PF08353">
    <property type="entry name" value="MurT_C"/>
    <property type="match status" value="1"/>
</dbReference>